<dbReference type="CDD" id="cd07205">
    <property type="entry name" value="Pat_PNPLA6_PNPLA7_NTE1_like"/>
    <property type="match status" value="1"/>
</dbReference>
<proteinExistence type="predicted"/>
<reference evidence="5 6" key="1">
    <citation type="submission" date="2013-12" db="EMBL/GenBank/DDBJ databases">
        <title>Annotation of the Bibersteinia trehalosi USDA-ARS-USMARC-189 complete genome.</title>
        <authorList>
            <person name="Harhay G.P."/>
            <person name="McVey S."/>
            <person name="Clawson M.L."/>
            <person name="Bono J."/>
            <person name="Heaton M.P."/>
            <person name="Chitko-Mckown C.G."/>
            <person name="Harhay D.M."/>
            <person name="Smith T.P.L."/>
        </authorList>
    </citation>
    <scope>NUCLEOTIDE SEQUENCE [LARGE SCALE GENOMIC DNA]</scope>
    <source>
        <strain evidence="5 6">USDA-ARS-USMARC-189</strain>
    </source>
</reference>
<dbReference type="InterPro" id="IPR016035">
    <property type="entry name" value="Acyl_Trfase/lysoPLipase"/>
</dbReference>
<dbReference type="InterPro" id="IPR002641">
    <property type="entry name" value="PNPLA_dom"/>
</dbReference>
<dbReference type="EMBL" id="CP006955">
    <property type="protein sequence ID" value="AHG85218.1"/>
    <property type="molecule type" value="Genomic_DNA"/>
</dbReference>
<evidence type="ECO:0000313" key="5">
    <source>
        <dbReference type="EMBL" id="AHG85218.1"/>
    </source>
</evidence>
<dbReference type="InterPro" id="IPR050301">
    <property type="entry name" value="NTE"/>
</dbReference>
<keyword evidence="6" id="KW-1185">Reference proteome</keyword>
<dbReference type="Gene3D" id="3.40.1090.10">
    <property type="entry name" value="Cytosolic phospholipase A2 catalytic domain"/>
    <property type="match status" value="2"/>
</dbReference>
<evidence type="ECO:0000256" key="3">
    <source>
        <dbReference type="ARBA" id="ARBA00023098"/>
    </source>
</evidence>
<sequence length="281" mass="31285">METRVKMVNKTIGLALSGGGHKGLAHAGVLKFLQEQQIDIQIISGTSAGAIVGSLYALGKSPDEILAFFRSVNLFNVNHLSLVKSGLFNADKFMVYLDNIFGEMCLGDLAKELYISATNMETGRSKIFGRHTKIKEAVVASCAFPGIFSPVKVEGEIYSDGGILNNFPVNVIQGRCDYLIGVNLDRGADYKSANEFALLPQVAWRAIDIMMAQNAAMQNRLCDWLINPEKIVQYNTFEISDKRQQEIFQIGYQAAKREFHKVKDGLMRNKNHQPESPSSWW</sequence>
<evidence type="ECO:0000256" key="2">
    <source>
        <dbReference type="ARBA" id="ARBA00022963"/>
    </source>
</evidence>
<keyword evidence="1" id="KW-0378">Hydrolase</keyword>
<accession>A0ABM8HJF1</accession>
<evidence type="ECO:0000256" key="1">
    <source>
        <dbReference type="ARBA" id="ARBA00022801"/>
    </source>
</evidence>
<dbReference type="PANTHER" id="PTHR14226:SF29">
    <property type="entry name" value="NEUROPATHY TARGET ESTERASE SWS"/>
    <property type="match status" value="1"/>
</dbReference>
<dbReference type="PANTHER" id="PTHR14226">
    <property type="entry name" value="NEUROPATHY TARGET ESTERASE/SWISS CHEESE D.MELANOGASTER"/>
    <property type="match status" value="1"/>
</dbReference>
<gene>
    <name evidence="5" type="ORF">F543_23640</name>
</gene>
<feature type="domain" description="PNPLA" evidence="4">
    <location>
        <begin position="14"/>
        <end position="170"/>
    </location>
</feature>
<keyword evidence="3" id="KW-0443">Lipid metabolism</keyword>
<organism evidence="5 6">
    <name type="scientific">Bibersteinia trehalosi USDA-ARS-USMARC-189</name>
    <dbReference type="NCBI Taxonomy" id="1263831"/>
    <lineage>
        <taxon>Bacteria</taxon>
        <taxon>Pseudomonadati</taxon>
        <taxon>Pseudomonadota</taxon>
        <taxon>Gammaproteobacteria</taxon>
        <taxon>Pasteurellales</taxon>
        <taxon>Pasteurellaceae</taxon>
        <taxon>Bibersteinia</taxon>
    </lineage>
</organism>
<keyword evidence="2" id="KW-0442">Lipid degradation</keyword>
<dbReference type="Pfam" id="PF01734">
    <property type="entry name" value="Patatin"/>
    <property type="match status" value="1"/>
</dbReference>
<name>A0ABM8HJF1_BIBTR</name>
<evidence type="ECO:0000313" key="6">
    <source>
        <dbReference type="Proteomes" id="UP000019092"/>
    </source>
</evidence>
<dbReference type="Proteomes" id="UP000019092">
    <property type="component" value="Chromosome"/>
</dbReference>
<dbReference type="SUPFAM" id="SSF52151">
    <property type="entry name" value="FabD/lysophospholipase-like"/>
    <property type="match status" value="1"/>
</dbReference>
<protein>
    <submittedName>
        <fullName evidence="5">Phospholipase, patatin</fullName>
    </submittedName>
</protein>
<evidence type="ECO:0000259" key="4">
    <source>
        <dbReference type="Pfam" id="PF01734"/>
    </source>
</evidence>